<dbReference type="HOGENOM" id="CLU_3327428_0_0_10"/>
<proteinExistence type="predicted"/>
<evidence type="ECO:0000313" key="1">
    <source>
        <dbReference type="EMBL" id="AIL45501.1"/>
    </source>
</evidence>
<sequence length="38" mass="4393">MIKTISYSKIKADNPMGRITCKKQFAFTQMNNKILSNK</sequence>
<reference evidence="1" key="2">
    <citation type="journal article" date="2015" name="Genome Biol. Evol.">
        <title>Complete Genome Sequence and Transcriptomic Analysis of the Novel Pathogen Elizabethkingia anophelis in Response to Oxidative Stress.</title>
        <authorList>
            <person name="Li Y."/>
            <person name="Liu Y."/>
            <person name="Chew S.C."/>
            <person name="Tay M."/>
            <person name="Salido M.M."/>
            <person name="Teo J."/>
            <person name="Lauro F.M."/>
            <person name="Givskov M."/>
            <person name="Yang L."/>
        </authorList>
    </citation>
    <scope>NUCLEOTIDE SEQUENCE</scope>
    <source>
        <strain evidence="1">NUHP1</strain>
    </source>
</reference>
<organism evidence="1 2">
    <name type="scientific">Elizabethkingia anophelis NUHP1</name>
    <dbReference type="NCBI Taxonomy" id="1338011"/>
    <lineage>
        <taxon>Bacteria</taxon>
        <taxon>Pseudomonadati</taxon>
        <taxon>Bacteroidota</taxon>
        <taxon>Flavobacteriia</taxon>
        <taxon>Flavobacteriales</taxon>
        <taxon>Weeksellaceae</taxon>
        <taxon>Elizabethkingia</taxon>
    </lineage>
</organism>
<evidence type="ECO:0000313" key="2">
    <source>
        <dbReference type="Proteomes" id="UP000028933"/>
    </source>
</evidence>
<accession>A0A077ED84</accession>
<dbReference type="KEGG" id="eao:BD94_1726"/>
<name>A0A077ED84_9FLAO</name>
<reference evidence="1" key="1">
    <citation type="journal article" date="2013" name="Lancet">
        <title>First case of E anophelis outbreak in an intensive-care unit.</title>
        <authorList>
            <person name="Teo J."/>
            <person name="Tan S.Y."/>
            <person name="Tay M."/>
            <person name="Ding Y."/>
            <person name="Kjelleberg S."/>
            <person name="Givskov M."/>
            <person name="Lin R.T."/>
            <person name="Yang L."/>
        </authorList>
    </citation>
    <scope>NUCLEOTIDE SEQUENCE [LARGE SCALE GENOMIC DNA]</scope>
    <source>
        <strain evidence="1">NUHP1</strain>
    </source>
</reference>
<protein>
    <submittedName>
        <fullName evidence="1">Uncharacterized protein</fullName>
    </submittedName>
</protein>
<dbReference type="Proteomes" id="UP000028933">
    <property type="component" value="Chromosome"/>
</dbReference>
<dbReference type="AlphaFoldDB" id="A0A077ED84"/>
<gene>
    <name evidence="1" type="ORF">BD94_1726</name>
</gene>
<dbReference type="STRING" id="1338011.BD94_1726"/>
<dbReference type="EMBL" id="CP007547">
    <property type="protein sequence ID" value="AIL45501.1"/>
    <property type="molecule type" value="Genomic_DNA"/>
</dbReference>